<proteinExistence type="predicted"/>
<sequence length="81" mass="9058">MEAGHGLQRKRCRRSLCGMELHGSAQPLETSGTERALAEIECKENLEPITVILFLGHMDLTLVLKKTNSRPTQLHSRLSAF</sequence>
<keyword evidence="2" id="KW-1185">Reference proteome</keyword>
<protein>
    <submittedName>
        <fullName evidence="1">Uncharacterized protein</fullName>
    </submittedName>
</protein>
<accession>A0A1V4JKJ2</accession>
<evidence type="ECO:0000313" key="2">
    <source>
        <dbReference type="Proteomes" id="UP000190648"/>
    </source>
</evidence>
<comment type="caution">
    <text evidence="1">The sequence shown here is derived from an EMBL/GenBank/DDBJ whole genome shotgun (WGS) entry which is preliminary data.</text>
</comment>
<reference evidence="1 2" key="1">
    <citation type="submission" date="2016-02" db="EMBL/GenBank/DDBJ databases">
        <title>Band-tailed pigeon sequencing and assembly.</title>
        <authorList>
            <person name="Soares A.E."/>
            <person name="Novak B.J."/>
            <person name="Rice E.S."/>
            <person name="O'Connell B."/>
            <person name="Chang D."/>
            <person name="Weber S."/>
            <person name="Shapiro B."/>
        </authorList>
    </citation>
    <scope>NUCLEOTIDE SEQUENCE [LARGE SCALE GENOMIC DNA]</scope>
    <source>
        <strain evidence="1">BTP2013</strain>
        <tissue evidence="1">Blood</tissue>
    </source>
</reference>
<dbReference type="EMBL" id="LSYS01006902">
    <property type="protein sequence ID" value="OPJ72680.1"/>
    <property type="molecule type" value="Genomic_DNA"/>
</dbReference>
<dbReference type="AlphaFoldDB" id="A0A1V4JKJ2"/>
<dbReference type="Proteomes" id="UP000190648">
    <property type="component" value="Unassembled WGS sequence"/>
</dbReference>
<organism evidence="1 2">
    <name type="scientific">Patagioenas fasciata monilis</name>
    <dbReference type="NCBI Taxonomy" id="372326"/>
    <lineage>
        <taxon>Eukaryota</taxon>
        <taxon>Metazoa</taxon>
        <taxon>Chordata</taxon>
        <taxon>Craniata</taxon>
        <taxon>Vertebrata</taxon>
        <taxon>Euteleostomi</taxon>
        <taxon>Archelosauria</taxon>
        <taxon>Archosauria</taxon>
        <taxon>Dinosauria</taxon>
        <taxon>Saurischia</taxon>
        <taxon>Theropoda</taxon>
        <taxon>Coelurosauria</taxon>
        <taxon>Aves</taxon>
        <taxon>Neognathae</taxon>
        <taxon>Neoaves</taxon>
        <taxon>Columbimorphae</taxon>
        <taxon>Columbiformes</taxon>
        <taxon>Columbidae</taxon>
        <taxon>Patagioenas</taxon>
    </lineage>
</organism>
<evidence type="ECO:0000313" key="1">
    <source>
        <dbReference type="EMBL" id="OPJ72680.1"/>
    </source>
</evidence>
<gene>
    <name evidence="1" type="ORF">AV530_005213</name>
</gene>
<name>A0A1V4JKJ2_PATFA</name>